<dbReference type="SUPFAM" id="SSF55307">
    <property type="entry name" value="Tubulin C-terminal domain-like"/>
    <property type="match status" value="1"/>
</dbReference>
<dbReference type="InterPro" id="IPR024757">
    <property type="entry name" value="FtsZ_C"/>
</dbReference>
<name>A0AAE7BF02_9BACT</name>
<dbReference type="RefSeq" id="WP_129012068.1">
    <property type="nucleotide sequence ID" value="NZ_CP053835.1"/>
</dbReference>
<keyword evidence="5" id="KW-1185">Reference proteome</keyword>
<gene>
    <name evidence="4" type="ORF">ADFLV_1311</name>
</gene>
<dbReference type="GO" id="GO:0005525">
    <property type="term" value="F:GTP binding"/>
    <property type="evidence" value="ECO:0007669"/>
    <property type="project" value="UniProtKB-KW"/>
</dbReference>
<dbReference type="Gene3D" id="3.30.1330.20">
    <property type="entry name" value="Tubulin/FtsZ, C-terminal domain"/>
    <property type="match status" value="1"/>
</dbReference>
<sequence length="118" mass="13629">MSKRNKNTSQELPIDYKDFQEILLKQGKIIGIVKLFDVINIENITKEIKNEFREEIKKAKGILIHFESCNDISLFTINDFISSVRENTSFDCKVVFGTKRNHSIETNSCLLQIIFSGL</sequence>
<evidence type="ECO:0000259" key="3">
    <source>
        <dbReference type="Pfam" id="PF12327"/>
    </source>
</evidence>
<feature type="domain" description="Cell division protein FtsZ C-terminal" evidence="3">
    <location>
        <begin position="55"/>
        <end position="106"/>
    </location>
</feature>
<dbReference type="InterPro" id="IPR037103">
    <property type="entry name" value="Tubulin/FtsZ-like_C"/>
</dbReference>
<evidence type="ECO:0000256" key="2">
    <source>
        <dbReference type="ARBA" id="ARBA00023134"/>
    </source>
</evidence>
<dbReference type="Pfam" id="PF12327">
    <property type="entry name" value="FtsZ_C"/>
    <property type="match status" value="1"/>
</dbReference>
<dbReference type="InterPro" id="IPR008280">
    <property type="entry name" value="Tub_FtsZ_C"/>
</dbReference>
<reference evidence="4 5" key="1">
    <citation type="submission" date="2020-05" db="EMBL/GenBank/DDBJ databases">
        <title>Complete genome sequencing of Campylobacter and Arcobacter type strains.</title>
        <authorList>
            <person name="Miller W.G."/>
            <person name="Yee E."/>
        </authorList>
    </citation>
    <scope>NUCLEOTIDE SEQUENCE [LARGE SCALE GENOMIC DNA]</scope>
    <source>
        <strain evidence="4 5">LMG 25694</strain>
    </source>
</reference>
<dbReference type="EMBL" id="CP053835">
    <property type="protein sequence ID" value="QKF77343.1"/>
    <property type="molecule type" value="Genomic_DNA"/>
</dbReference>
<organism evidence="4 5">
    <name type="scientific">Arcobacter defluvii</name>
    <dbReference type="NCBI Taxonomy" id="873191"/>
    <lineage>
        <taxon>Bacteria</taxon>
        <taxon>Pseudomonadati</taxon>
        <taxon>Campylobacterota</taxon>
        <taxon>Epsilonproteobacteria</taxon>
        <taxon>Campylobacterales</taxon>
        <taxon>Arcobacteraceae</taxon>
        <taxon>Arcobacter</taxon>
    </lineage>
</organism>
<keyword evidence="2" id="KW-0342">GTP-binding</keyword>
<dbReference type="AlphaFoldDB" id="A0AAE7BF02"/>
<dbReference type="Proteomes" id="UP000503313">
    <property type="component" value="Chromosome"/>
</dbReference>
<evidence type="ECO:0000313" key="4">
    <source>
        <dbReference type="EMBL" id="QKF77343.1"/>
    </source>
</evidence>
<accession>A0AAE7BF02</accession>
<proteinExistence type="predicted"/>
<evidence type="ECO:0000256" key="1">
    <source>
        <dbReference type="ARBA" id="ARBA00022741"/>
    </source>
</evidence>
<evidence type="ECO:0000313" key="5">
    <source>
        <dbReference type="Proteomes" id="UP000503313"/>
    </source>
</evidence>
<keyword evidence="1" id="KW-0547">Nucleotide-binding</keyword>
<dbReference type="KEGG" id="adz:ADFLV_1311"/>
<protein>
    <submittedName>
        <fullName evidence="4">FtsZ domain-containing protein</fullName>
    </submittedName>
</protein>